<dbReference type="InterPro" id="IPR050921">
    <property type="entry name" value="T4SS_GSP_E_ATPase"/>
</dbReference>
<protein>
    <submittedName>
        <fullName evidence="3">TadA family conjugal transfer-associated ATPase</fullName>
    </submittedName>
</protein>
<dbReference type="SUPFAM" id="SSF52540">
    <property type="entry name" value="P-loop containing nucleoside triphosphate hydrolases"/>
    <property type="match status" value="1"/>
</dbReference>
<dbReference type="PANTHER" id="PTHR30486">
    <property type="entry name" value="TWITCHING MOTILITY PROTEIN PILT"/>
    <property type="match status" value="1"/>
</dbReference>
<dbReference type="InterPro" id="IPR022399">
    <property type="entry name" value="TadA-like_ATPase"/>
</dbReference>
<proteinExistence type="inferred from homology"/>
<dbReference type="Gene3D" id="3.30.450.380">
    <property type="match status" value="1"/>
</dbReference>
<organism evidence="3 4">
    <name type="scientific">Nocardia tengchongensis</name>
    <dbReference type="NCBI Taxonomy" id="2055889"/>
    <lineage>
        <taxon>Bacteria</taxon>
        <taxon>Bacillati</taxon>
        <taxon>Actinomycetota</taxon>
        <taxon>Actinomycetes</taxon>
        <taxon>Mycobacteriales</taxon>
        <taxon>Nocardiaceae</taxon>
        <taxon>Nocardia</taxon>
    </lineage>
</organism>
<dbReference type="Gene3D" id="3.40.50.300">
    <property type="entry name" value="P-loop containing nucleotide triphosphate hydrolases"/>
    <property type="match status" value="1"/>
</dbReference>
<dbReference type="Pfam" id="PF00437">
    <property type="entry name" value="T2SSE"/>
    <property type="match status" value="1"/>
</dbReference>
<dbReference type="InterPro" id="IPR027417">
    <property type="entry name" value="P-loop_NTPase"/>
</dbReference>
<dbReference type="Proteomes" id="UP000683310">
    <property type="component" value="Chromosome"/>
</dbReference>
<dbReference type="InterPro" id="IPR001482">
    <property type="entry name" value="T2SS/T4SS_dom"/>
</dbReference>
<feature type="domain" description="Bacterial type II secretion system protein E" evidence="2">
    <location>
        <begin position="58"/>
        <end position="340"/>
    </location>
</feature>
<dbReference type="NCBIfam" id="TIGR03819">
    <property type="entry name" value="heli_sec_ATPase"/>
    <property type="match status" value="1"/>
</dbReference>
<dbReference type="EMBL" id="CP074371">
    <property type="protein sequence ID" value="QVI22890.1"/>
    <property type="molecule type" value="Genomic_DNA"/>
</dbReference>
<evidence type="ECO:0000256" key="1">
    <source>
        <dbReference type="ARBA" id="ARBA00006611"/>
    </source>
</evidence>
<reference evidence="3 4" key="1">
    <citation type="submission" date="2021-04" db="EMBL/GenBank/DDBJ databases">
        <title>Nocardia tengchongensis.</title>
        <authorList>
            <person name="Zhuang k."/>
            <person name="Ran Y."/>
            <person name="Li W."/>
        </authorList>
    </citation>
    <scope>NUCLEOTIDE SEQUENCE [LARGE SCALE GENOMIC DNA]</scope>
    <source>
        <strain evidence="3 4">CFH S0057</strain>
    </source>
</reference>
<accession>A0ABX8CWL7</accession>
<evidence type="ECO:0000259" key="2">
    <source>
        <dbReference type="Pfam" id="PF00437"/>
    </source>
</evidence>
<dbReference type="CDD" id="cd01130">
    <property type="entry name" value="VirB11-like_ATPase"/>
    <property type="match status" value="1"/>
</dbReference>
<keyword evidence="4" id="KW-1185">Reference proteome</keyword>
<name>A0ABX8CWL7_9NOCA</name>
<evidence type="ECO:0000313" key="4">
    <source>
        <dbReference type="Proteomes" id="UP000683310"/>
    </source>
</evidence>
<sequence length="398" mass="41701">MSELVTAELLERVRERLAEGAADPDPARVATAIRAEAGGVLADTDLLRVLRLLQTEMTGAGVLEPLLHDPEVADVLVTGPDSVWVDRGRGLRRTAVRFPDEAAVRRLAQRLALAAGRRLDDAQPWVDGRLPGSGAAQGHSFGVRLHAVLAPIAHGGTCLSLRVLRPATQGLDALAAAGAVHPDAKCLLERIIRARLAFLVVGGTGSGKTTLLSSLLATVDPAERIVCVEDAAELAPPHPHVVRLVARPANVEGAGQVTVRDLVRQALRMRPDRIVVGEVRGAEVVDLLTALNTGHDGGAGTVHANSPGEVPARLEALAALGGMPAAALHSQLAAAVQVILHVHRRPDGGRVLREIGLVTTDGGRVRFVPAWTADARPAPAAPALLALLDERTPDASRR</sequence>
<dbReference type="RefSeq" id="WP_213558968.1">
    <property type="nucleotide sequence ID" value="NZ_JBHZDI010000070.1"/>
</dbReference>
<gene>
    <name evidence="3" type="ORF">KHQ06_07965</name>
</gene>
<comment type="similarity">
    <text evidence="1">Belongs to the GSP E family.</text>
</comment>
<evidence type="ECO:0000313" key="3">
    <source>
        <dbReference type="EMBL" id="QVI22890.1"/>
    </source>
</evidence>
<dbReference type="PANTHER" id="PTHR30486:SF6">
    <property type="entry name" value="TYPE IV PILUS RETRACTATION ATPASE PILT"/>
    <property type="match status" value="1"/>
</dbReference>